<gene>
    <name evidence="1" type="ORF">GCM10025780_36960</name>
</gene>
<dbReference type="Proteomes" id="UP001501295">
    <property type="component" value="Unassembled WGS sequence"/>
</dbReference>
<comment type="caution">
    <text evidence="1">The sequence shown here is derived from an EMBL/GenBank/DDBJ whole genome shotgun (WGS) entry which is preliminary data.</text>
</comment>
<sequence length="116" mass="12441">MERIFYANASVLTGTSIARALISYAEALARRSSSAAIDIPIRNADGTVGRANFLLGPASQIVAESADSEFDEIEDEELVARFQRQTDLIGPARAEAFPRGAVDLESAPDFEPPAQD</sequence>
<evidence type="ECO:0000313" key="2">
    <source>
        <dbReference type="Proteomes" id="UP001501295"/>
    </source>
</evidence>
<proteinExistence type="predicted"/>
<dbReference type="RefSeq" id="WP_345377421.1">
    <property type="nucleotide sequence ID" value="NZ_BAABLM010000012.1"/>
</dbReference>
<organism evidence="1 2">
    <name type="scientific">Frondihabitans cladoniiphilus</name>
    <dbReference type="NCBI Taxonomy" id="715785"/>
    <lineage>
        <taxon>Bacteria</taxon>
        <taxon>Bacillati</taxon>
        <taxon>Actinomycetota</taxon>
        <taxon>Actinomycetes</taxon>
        <taxon>Micrococcales</taxon>
        <taxon>Microbacteriaceae</taxon>
        <taxon>Frondihabitans</taxon>
    </lineage>
</organism>
<keyword evidence="2" id="KW-1185">Reference proteome</keyword>
<dbReference type="EMBL" id="BAABLM010000012">
    <property type="protein sequence ID" value="GAA4686759.1"/>
    <property type="molecule type" value="Genomic_DNA"/>
</dbReference>
<accession>A0ABP8WDF5</accession>
<protein>
    <submittedName>
        <fullName evidence="1">Uncharacterized protein</fullName>
    </submittedName>
</protein>
<name>A0ABP8WDF5_9MICO</name>
<reference evidence="2" key="1">
    <citation type="journal article" date="2019" name="Int. J. Syst. Evol. Microbiol.">
        <title>The Global Catalogue of Microorganisms (GCM) 10K type strain sequencing project: providing services to taxonomists for standard genome sequencing and annotation.</title>
        <authorList>
            <consortium name="The Broad Institute Genomics Platform"/>
            <consortium name="The Broad Institute Genome Sequencing Center for Infectious Disease"/>
            <person name="Wu L."/>
            <person name="Ma J."/>
        </authorList>
    </citation>
    <scope>NUCLEOTIDE SEQUENCE [LARGE SCALE GENOMIC DNA]</scope>
    <source>
        <strain evidence="2">JCM 18956</strain>
    </source>
</reference>
<evidence type="ECO:0000313" key="1">
    <source>
        <dbReference type="EMBL" id="GAA4686759.1"/>
    </source>
</evidence>